<dbReference type="RefSeq" id="WP_136855041.1">
    <property type="nucleotide sequence ID" value="NZ_SUNH01000004.1"/>
</dbReference>
<dbReference type="PROSITE" id="PS51898">
    <property type="entry name" value="TYR_RECOMBINASE"/>
    <property type="match status" value="1"/>
</dbReference>
<protein>
    <submittedName>
        <fullName evidence="3">Integrase</fullName>
    </submittedName>
</protein>
<evidence type="ECO:0000256" key="1">
    <source>
        <dbReference type="ARBA" id="ARBA00023172"/>
    </source>
</evidence>
<dbReference type="GO" id="GO:0015074">
    <property type="term" value="P:DNA integration"/>
    <property type="evidence" value="ECO:0007669"/>
    <property type="project" value="InterPro"/>
</dbReference>
<dbReference type="SUPFAM" id="SSF56349">
    <property type="entry name" value="DNA breaking-rejoining enzymes"/>
    <property type="match status" value="1"/>
</dbReference>
<gene>
    <name evidence="3" type="ORF">FA740_01640</name>
</gene>
<proteinExistence type="predicted"/>
<dbReference type="EMBL" id="SUNH01000004">
    <property type="protein sequence ID" value="TJZ86985.1"/>
    <property type="molecule type" value="Genomic_DNA"/>
</dbReference>
<evidence type="ECO:0000313" key="4">
    <source>
        <dbReference type="Proteomes" id="UP000306223"/>
    </source>
</evidence>
<dbReference type="Gene3D" id="1.10.443.10">
    <property type="entry name" value="Intergrase catalytic core"/>
    <property type="match status" value="1"/>
</dbReference>
<dbReference type="InterPro" id="IPR011010">
    <property type="entry name" value="DNA_brk_join_enz"/>
</dbReference>
<dbReference type="Pfam" id="PF00589">
    <property type="entry name" value="Phage_integrase"/>
    <property type="match status" value="1"/>
</dbReference>
<organism evidence="3 4">
    <name type="scientific">Paracoccus hibiscisoli</name>
    <dbReference type="NCBI Taxonomy" id="2023261"/>
    <lineage>
        <taxon>Bacteria</taxon>
        <taxon>Pseudomonadati</taxon>
        <taxon>Pseudomonadota</taxon>
        <taxon>Alphaproteobacteria</taxon>
        <taxon>Rhodobacterales</taxon>
        <taxon>Paracoccaceae</taxon>
        <taxon>Paracoccus</taxon>
    </lineage>
</organism>
<dbReference type="GO" id="GO:0003677">
    <property type="term" value="F:DNA binding"/>
    <property type="evidence" value="ECO:0007669"/>
    <property type="project" value="InterPro"/>
</dbReference>
<name>A0A4U0QXI6_9RHOB</name>
<keyword evidence="1" id="KW-0233">DNA recombination</keyword>
<evidence type="ECO:0000259" key="2">
    <source>
        <dbReference type="PROSITE" id="PS51898"/>
    </source>
</evidence>
<sequence length="261" mass="28616">MKSQCESLSIKVLQQRQDLAKLPPRQANARLKTWRLICKSAKARAVIRADPSTGLSKVHIETSGYTSWSAEDISAFRARWPIGTVQRACFELVFWTGTRTVDAVQVGRQHLGRDGLLVFRQSKTGGTAHVPWTSPLPAYASTWKPERDLMHLALECLSGGMTFLQSAQGASRSVKGLGNVINEGARDAGLTDRTAHGLRKARLTMIAEYGGSAHAIMAWGGHKTLAEAQRYTRSADLKRLVLGTEQDQNEVNPAVIPVNFP</sequence>
<dbReference type="GO" id="GO:0006310">
    <property type="term" value="P:DNA recombination"/>
    <property type="evidence" value="ECO:0007669"/>
    <property type="project" value="UniProtKB-KW"/>
</dbReference>
<comment type="caution">
    <text evidence="3">The sequence shown here is derived from an EMBL/GenBank/DDBJ whole genome shotgun (WGS) entry which is preliminary data.</text>
</comment>
<dbReference type="AlphaFoldDB" id="A0A4U0QXI6"/>
<keyword evidence="4" id="KW-1185">Reference proteome</keyword>
<dbReference type="OrthoDB" id="7510934at2"/>
<dbReference type="InterPro" id="IPR002104">
    <property type="entry name" value="Integrase_catalytic"/>
</dbReference>
<evidence type="ECO:0000313" key="3">
    <source>
        <dbReference type="EMBL" id="TJZ86985.1"/>
    </source>
</evidence>
<feature type="domain" description="Tyr recombinase" evidence="2">
    <location>
        <begin position="63"/>
        <end position="245"/>
    </location>
</feature>
<reference evidence="3 4" key="1">
    <citation type="submission" date="2019-04" db="EMBL/GenBank/DDBJ databases">
        <authorList>
            <person name="Li J."/>
        </authorList>
    </citation>
    <scope>NUCLEOTIDE SEQUENCE [LARGE SCALE GENOMIC DNA]</scope>
    <source>
        <strain evidence="3 4">CCTCC AB2016182</strain>
    </source>
</reference>
<dbReference type="Proteomes" id="UP000306223">
    <property type="component" value="Unassembled WGS sequence"/>
</dbReference>
<dbReference type="InterPro" id="IPR013762">
    <property type="entry name" value="Integrase-like_cat_sf"/>
</dbReference>
<accession>A0A4U0QXI6</accession>